<dbReference type="RefSeq" id="WP_025054525.1">
    <property type="nucleotide sequence ID" value="NZ_JACIFU010000001.1"/>
</dbReference>
<proteinExistence type="predicted"/>
<sequence length="130" mass="15077">MQRLAILTIILMMVLNSHANASGAYTYWPGFKGSVSNLQWPLEADTAKARYLTLKISLGKRPKAKPVAYDSAFHAVCQRHQGELRKAARRISPHNDWRVKVMFQWPSPETRSPVNFHEFRYMWLSNCRMV</sequence>
<keyword evidence="3" id="KW-1185">Reference proteome</keyword>
<dbReference type="Proteomes" id="UP000565745">
    <property type="component" value="Unassembled WGS sequence"/>
</dbReference>
<gene>
    <name evidence="2" type="ORF">GGR93_001201</name>
</gene>
<dbReference type="AlphaFoldDB" id="A0A7W6Q572"/>
<protein>
    <recommendedName>
        <fullName evidence="4">DUF2599 domain-containing protein</fullName>
    </recommendedName>
</protein>
<organism evidence="2 3">
    <name type="scientific">Sulfitobacter noctilucicola</name>
    <dbReference type="NCBI Taxonomy" id="1342301"/>
    <lineage>
        <taxon>Bacteria</taxon>
        <taxon>Pseudomonadati</taxon>
        <taxon>Pseudomonadota</taxon>
        <taxon>Alphaproteobacteria</taxon>
        <taxon>Rhodobacterales</taxon>
        <taxon>Roseobacteraceae</taxon>
        <taxon>Sulfitobacter</taxon>
    </lineage>
</organism>
<dbReference type="EMBL" id="JACIFU010000001">
    <property type="protein sequence ID" value="MBB4173440.1"/>
    <property type="molecule type" value="Genomic_DNA"/>
</dbReference>
<keyword evidence="1" id="KW-0732">Signal</keyword>
<evidence type="ECO:0000313" key="3">
    <source>
        <dbReference type="Proteomes" id="UP000565745"/>
    </source>
</evidence>
<evidence type="ECO:0008006" key="4">
    <source>
        <dbReference type="Google" id="ProtNLM"/>
    </source>
</evidence>
<accession>A0A7W6Q572</accession>
<comment type="caution">
    <text evidence="2">The sequence shown here is derived from an EMBL/GenBank/DDBJ whole genome shotgun (WGS) entry which is preliminary data.</text>
</comment>
<name>A0A7W6Q572_9RHOB</name>
<reference evidence="2 3" key="1">
    <citation type="submission" date="2020-08" db="EMBL/GenBank/DDBJ databases">
        <title>Genomic Encyclopedia of Type Strains, Phase IV (KMG-IV): sequencing the most valuable type-strain genomes for metagenomic binning, comparative biology and taxonomic classification.</title>
        <authorList>
            <person name="Goeker M."/>
        </authorList>
    </citation>
    <scope>NUCLEOTIDE SEQUENCE [LARGE SCALE GENOMIC DNA]</scope>
    <source>
        <strain evidence="2 3">DSM 101015</strain>
    </source>
</reference>
<evidence type="ECO:0000313" key="2">
    <source>
        <dbReference type="EMBL" id="MBB4173440.1"/>
    </source>
</evidence>
<feature type="signal peptide" evidence="1">
    <location>
        <begin position="1"/>
        <end position="19"/>
    </location>
</feature>
<evidence type="ECO:0000256" key="1">
    <source>
        <dbReference type="SAM" id="SignalP"/>
    </source>
</evidence>
<feature type="chain" id="PRO_5030719581" description="DUF2599 domain-containing protein" evidence="1">
    <location>
        <begin position="20"/>
        <end position="130"/>
    </location>
</feature>